<proteinExistence type="predicted"/>
<evidence type="ECO:0000313" key="2">
    <source>
        <dbReference type="EMBL" id="MYM53713.1"/>
    </source>
</evidence>
<gene>
    <name evidence="2" type="ORF">GR167_00225</name>
</gene>
<reference evidence="2 3" key="1">
    <citation type="submission" date="2020-01" db="EMBL/GenBank/DDBJ databases">
        <authorList>
            <person name="Chen S."/>
        </authorList>
    </citation>
    <scope>NUCLEOTIDE SEQUENCE [LARGE SCALE GENOMIC DNA]</scope>
    <source>
        <strain evidence="2 3">GS-10</strain>
    </source>
</reference>
<evidence type="ECO:0000259" key="1">
    <source>
        <dbReference type="Pfam" id="PF18546"/>
    </source>
</evidence>
<keyword evidence="3" id="KW-1185">Reference proteome</keyword>
<dbReference type="Pfam" id="PF18546">
    <property type="entry name" value="MetOD1"/>
    <property type="match status" value="1"/>
</dbReference>
<name>A0A6L8LDB3_9RHOB</name>
<organism evidence="2 3">
    <name type="scientific">Thalassovita mangrovi</name>
    <dbReference type="NCBI Taxonomy" id="2692236"/>
    <lineage>
        <taxon>Bacteria</taxon>
        <taxon>Pseudomonadati</taxon>
        <taxon>Pseudomonadota</taxon>
        <taxon>Alphaproteobacteria</taxon>
        <taxon>Rhodobacterales</taxon>
        <taxon>Roseobacteraceae</taxon>
        <taxon>Thalassovita</taxon>
    </lineage>
</organism>
<dbReference type="RefSeq" id="WP_160971433.1">
    <property type="nucleotide sequence ID" value="NZ_WWEN01000001.1"/>
</dbReference>
<dbReference type="EMBL" id="WWEN01000001">
    <property type="protein sequence ID" value="MYM53713.1"/>
    <property type="molecule type" value="Genomic_DNA"/>
</dbReference>
<sequence length="158" mass="17095">MTKERFLASTIHHLAHTLETVAGVEEAEAFLSTVGAELAQELSDGQNAQPGEEPSASQALSQRLIGVETGIGAAFELVEQDENLIVLENHSCPFGQQIDGTRSVCMVTANLLGHLASKDTGYAKIHLEKTIARGDRMCRVNVSLDENDRPGLEYFSND</sequence>
<feature type="domain" description="Metanogen output" evidence="1">
    <location>
        <begin position="14"/>
        <end position="142"/>
    </location>
</feature>
<accession>A0A6L8LDB3</accession>
<comment type="caution">
    <text evidence="2">The sequence shown here is derived from an EMBL/GenBank/DDBJ whole genome shotgun (WGS) entry which is preliminary data.</text>
</comment>
<dbReference type="Proteomes" id="UP000479043">
    <property type="component" value="Unassembled WGS sequence"/>
</dbReference>
<dbReference type="InterPro" id="IPR041359">
    <property type="entry name" value="MetOD1"/>
</dbReference>
<protein>
    <submittedName>
        <fullName evidence="2">Transcriptional regulator</fullName>
    </submittedName>
</protein>
<evidence type="ECO:0000313" key="3">
    <source>
        <dbReference type="Proteomes" id="UP000479043"/>
    </source>
</evidence>
<dbReference type="AlphaFoldDB" id="A0A6L8LDB3"/>